<dbReference type="Proteomes" id="UP000092024">
    <property type="component" value="Unassembled WGS sequence"/>
</dbReference>
<evidence type="ECO:0000256" key="3">
    <source>
        <dbReference type="ARBA" id="ARBA00022214"/>
    </source>
</evidence>
<dbReference type="AlphaFoldDB" id="A0A1A5YFJ7"/>
<dbReference type="GO" id="GO:0016787">
    <property type="term" value="F:hydrolase activity"/>
    <property type="evidence" value="ECO:0007669"/>
    <property type="project" value="UniProtKB-KW"/>
</dbReference>
<evidence type="ECO:0000313" key="8">
    <source>
        <dbReference type="Proteomes" id="UP000092024"/>
    </source>
</evidence>
<comment type="caution">
    <text evidence="7">The sequence shown here is derived from an EMBL/GenBank/DDBJ whole genome shotgun (WGS) entry which is preliminary data.</text>
</comment>
<keyword evidence="5" id="KW-0540">Nuclease</keyword>
<keyword evidence="4" id="KW-0964">Secreted</keyword>
<dbReference type="EMBL" id="LYPA01000065">
    <property type="protein sequence ID" value="OBR64170.1"/>
    <property type="molecule type" value="Genomic_DNA"/>
</dbReference>
<sequence>MRHTKRRWLSFIWIGLLVISVALAGCSDLLSPQASPSIDTSTADADLFSDEFQTLEQAGNDLREFREVALFLMEHQRLPDHYLTKSEARKRGWIAQKGNLHDVAPGASIGGDVFQNREGRLPKAERRIWYEADIHYDGGTRGADRILYSNDGLIYMTRDHYKTFTRVDRDGGGGIS</sequence>
<dbReference type="InterPro" id="IPR001887">
    <property type="entry name" value="Barnase"/>
</dbReference>
<gene>
    <name evidence="7" type="ORF">A7K91_11595</name>
</gene>
<dbReference type="GO" id="GO:0005576">
    <property type="term" value="C:extracellular region"/>
    <property type="evidence" value="ECO:0007669"/>
    <property type="project" value="UniProtKB-SubCell"/>
</dbReference>
<evidence type="ECO:0000256" key="1">
    <source>
        <dbReference type="ARBA" id="ARBA00004613"/>
    </source>
</evidence>
<dbReference type="InterPro" id="IPR000026">
    <property type="entry name" value="N1-like"/>
</dbReference>
<comment type="subcellular location">
    <subcellularLocation>
        <location evidence="1">Secreted</location>
    </subcellularLocation>
</comment>
<dbReference type="PROSITE" id="PS51257">
    <property type="entry name" value="PROKAR_LIPOPROTEIN"/>
    <property type="match status" value="1"/>
</dbReference>
<dbReference type="RefSeq" id="WP_068684574.1">
    <property type="nucleotide sequence ID" value="NZ_LYPA01000065.1"/>
</dbReference>
<comment type="similarity">
    <text evidence="2">Belongs to the ribonuclease N1/T1 family.</text>
</comment>
<evidence type="ECO:0000256" key="5">
    <source>
        <dbReference type="ARBA" id="ARBA00022722"/>
    </source>
</evidence>
<dbReference type="Gene3D" id="3.10.450.30">
    <property type="entry name" value="Microbial ribonucleases"/>
    <property type="match status" value="1"/>
</dbReference>
<evidence type="ECO:0000313" key="7">
    <source>
        <dbReference type="EMBL" id="OBR64170.1"/>
    </source>
</evidence>
<dbReference type="PRINTS" id="PR00117">
    <property type="entry name" value="BARNASE"/>
</dbReference>
<dbReference type="SUPFAM" id="SSF53933">
    <property type="entry name" value="Microbial ribonucleases"/>
    <property type="match status" value="1"/>
</dbReference>
<dbReference type="OrthoDB" id="9803442at2"/>
<keyword evidence="6" id="KW-0378">Hydrolase</keyword>
<organism evidence="7 8">
    <name type="scientific">Paenibacillus oryzae</name>
    <dbReference type="NCBI Taxonomy" id="1844972"/>
    <lineage>
        <taxon>Bacteria</taxon>
        <taxon>Bacillati</taxon>
        <taxon>Bacillota</taxon>
        <taxon>Bacilli</taxon>
        <taxon>Bacillales</taxon>
        <taxon>Paenibacillaceae</taxon>
        <taxon>Paenibacillus</taxon>
    </lineage>
</organism>
<dbReference type="InterPro" id="IPR016191">
    <property type="entry name" value="Ribonuclease/ribotoxin"/>
</dbReference>
<protein>
    <recommendedName>
        <fullName evidence="3">Ribonuclease</fullName>
    </recommendedName>
</protein>
<dbReference type="STRING" id="1844972.A7K91_11595"/>
<dbReference type="GO" id="GO:0004521">
    <property type="term" value="F:RNA endonuclease activity"/>
    <property type="evidence" value="ECO:0007669"/>
    <property type="project" value="InterPro"/>
</dbReference>
<dbReference type="GO" id="GO:0003723">
    <property type="term" value="F:RNA binding"/>
    <property type="evidence" value="ECO:0007669"/>
    <property type="project" value="InterPro"/>
</dbReference>
<dbReference type="Pfam" id="PF00545">
    <property type="entry name" value="Ribonuclease"/>
    <property type="match status" value="1"/>
</dbReference>
<evidence type="ECO:0000256" key="2">
    <source>
        <dbReference type="ARBA" id="ARBA00009006"/>
    </source>
</evidence>
<evidence type="ECO:0000256" key="4">
    <source>
        <dbReference type="ARBA" id="ARBA00022525"/>
    </source>
</evidence>
<evidence type="ECO:0000256" key="6">
    <source>
        <dbReference type="ARBA" id="ARBA00022801"/>
    </source>
</evidence>
<keyword evidence="8" id="KW-1185">Reference proteome</keyword>
<accession>A0A1A5YFJ7</accession>
<reference evidence="7 8" key="1">
    <citation type="submission" date="2016-05" db="EMBL/GenBank/DDBJ databases">
        <title>Paenibacillus oryzae. sp. nov., isolated from the rice root.</title>
        <authorList>
            <person name="Zhang J."/>
            <person name="Zhang X."/>
        </authorList>
    </citation>
    <scope>NUCLEOTIDE SEQUENCE [LARGE SCALE GENOMIC DNA]</scope>
    <source>
        <strain evidence="7 8">1DrF-4</strain>
    </source>
</reference>
<proteinExistence type="inferred from homology"/>
<name>A0A1A5YFJ7_9BACL</name>